<gene>
    <name evidence="2" type="ORF">KDA_10040</name>
</gene>
<name>A0A402B2D3_9CHLR</name>
<dbReference type="AlphaFoldDB" id="A0A402B2D3"/>
<evidence type="ECO:0000256" key="1">
    <source>
        <dbReference type="SAM" id="Phobius"/>
    </source>
</evidence>
<keyword evidence="3" id="KW-1185">Reference proteome</keyword>
<keyword evidence="1" id="KW-1133">Transmembrane helix</keyword>
<dbReference type="Proteomes" id="UP000287171">
    <property type="component" value="Unassembled WGS sequence"/>
</dbReference>
<evidence type="ECO:0000313" key="3">
    <source>
        <dbReference type="Proteomes" id="UP000287171"/>
    </source>
</evidence>
<accession>A0A402B2D3</accession>
<evidence type="ECO:0000313" key="2">
    <source>
        <dbReference type="EMBL" id="GCE25520.1"/>
    </source>
</evidence>
<keyword evidence="1" id="KW-0812">Transmembrane</keyword>
<reference evidence="3" key="1">
    <citation type="submission" date="2018-12" db="EMBL/GenBank/DDBJ databases">
        <title>Tengunoibacter tsumagoiensis gen. nov., sp. nov., Dictyobacter kobayashii sp. nov., D. alpinus sp. nov., and D. joshuensis sp. nov. and description of Dictyobacteraceae fam. nov. within the order Ktedonobacterales isolated from Tengu-no-mugimeshi.</title>
        <authorList>
            <person name="Wang C.M."/>
            <person name="Zheng Y."/>
            <person name="Sakai Y."/>
            <person name="Toyoda A."/>
            <person name="Minakuchi Y."/>
            <person name="Abe K."/>
            <person name="Yokota A."/>
            <person name="Yabe S."/>
        </authorList>
    </citation>
    <scope>NUCLEOTIDE SEQUENCE [LARGE SCALE GENOMIC DNA]</scope>
    <source>
        <strain evidence="3">Uno16</strain>
    </source>
</reference>
<proteinExistence type="predicted"/>
<organism evidence="2 3">
    <name type="scientific">Dictyobacter alpinus</name>
    <dbReference type="NCBI Taxonomy" id="2014873"/>
    <lineage>
        <taxon>Bacteria</taxon>
        <taxon>Bacillati</taxon>
        <taxon>Chloroflexota</taxon>
        <taxon>Ktedonobacteria</taxon>
        <taxon>Ktedonobacterales</taxon>
        <taxon>Dictyobacteraceae</taxon>
        <taxon>Dictyobacter</taxon>
    </lineage>
</organism>
<dbReference type="EMBL" id="BIFT01000001">
    <property type="protein sequence ID" value="GCE25520.1"/>
    <property type="molecule type" value="Genomic_DNA"/>
</dbReference>
<sequence length="126" mass="13982">MIVHNKSIHKSIATKNLYRTLTAKNYVLIFIASSLEGNNAMSWKAKYSWFTLILIVLTAFLCLEVALLFATDYTAIVTGHPAYEVSLIVVGAVSLLTFFGLLLRPNRSRVLPSSRATQQPKKLPGI</sequence>
<feature type="transmembrane region" description="Helical" evidence="1">
    <location>
        <begin position="49"/>
        <end position="70"/>
    </location>
</feature>
<protein>
    <submittedName>
        <fullName evidence="2">Uncharacterized protein</fullName>
    </submittedName>
</protein>
<keyword evidence="1" id="KW-0472">Membrane</keyword>
<comment type="caution">
    <text evidence="2">The sequence shown here is derived from an EMBL/GenBank/DDBJ whole genome shotgun (WGS) entry which is preliminary data.</text>
</comment>
<feature type="transmembrane region" description="Helical" evidence="1">
    <location>
        <begin position="82"/>
        <end position="103"/>
    </location>
</feature>